<sequence>MKSNIRSAFNYINSMENSRYTIVDDNLKGRQNSWHVRNNSSNVSSLLHPYYDTENELNSTINTNCCRRPIVVSNHCYKEDKVLKFCCDDCYCHKSPVYPKLPLKLIDNKFDKLKGPKCKKFNHFCRCGCGFYSLRSRTDCCNKCCTSPFLRYSARRDAYQNFVDAREFERNFFKEQMPKKNKASPNKKRDGSGDAPTRKSTTKNVEEHSNKIEHVTEKIQNKDTVPYPALNLTENEQVRETCDSATCNKITILDSALNTDRDLRRLNTFRKENYFDCHSSGDCGDTGVCNHQCLHRFVLDDRLIPRPLNTDPYGTSRCVICNKASKSEILKPVDNKIKQKPNLRALKKPKSHRDRIIPNQINICNKNDGIEITVPIYCDKYNSIFNNHIKIKNPPTTNSLALRYQKGVT</sequence>
<organism evidence="2 3">
    <name type="scientific">Ignelater luminosus</name>
    <name type="common">Cucubano</name>
    <name type="synonym">Pyrophorus luminosus</name>
    <dbReference type="NCBI Taxonomy" id="2038154"/>
    <lineage>
        <taxon>Eukaryota</taxon>
        <taxon>Metazoa</taxon>
        <taxon>Ecdysozoa</taxon>
        <taxon>Arthropoda</taxon>
        <taxon>Hexapoda</taxon>
        <taxon>Insecta</taxon>
        <taxon>Pterygota</taxon>
        <taxon>Neoptera</taxon>
        <taxon>Endopterygota</taxon>
        <taxon>Coleoptera</taxon>
        <taxon>Polyphaga</taxon>
        <taxon>Elateriformia</taxon>
        <taxon>Elateroidea</taxon>
        <taxon>Elateridae</taxon>
        <taxon>Agrypninae</taxon>
        <taxon>Pyrophorini</taxon>
        <taxon>Ignelater</taxon>
    </lineage>
</organism>
<dbReference type="Proteomes" id="UP000801492">
    <property type="component" value="Unassembled WGS sequence"/>
</dbReference>
<feature type="region of interest" description="Disordered" evidence="1">
    <location>
        <begin position="174"/>
        <end position="213"/>
    </location>
</feature>
<gene>
    <name evidence="2" type="ORF">ILUMI_20904</name>
</gene>
<comment type="caution">
    <text evidence="2">The sequence shown here is derived from an EMBL/GenBank/DDBJ whole genome shotgun (WGS) entry which is preliminary data.</text>
</comment>
<proteinExistence type="predicted"/>
<evidence type="ECO:0000313" key="2">
    <source>
        <dbReference type="EMBL" id="KAF2885281.1"/>
    </source>
</evidence>
<dbReference type="OrthoDB" id="10002384at2759"/>
<protein>
    <submittedName>
        <fullName evidence="2">Uncharacterized protein</fullName>
    </submittedName>
</protein>
<evidence type="ECO:0000256" key="1">
    <source>
        <dbReference type="SAM" id="MobiDB-lite"/>
    </source>
</evidence>
<reference evidence="2" key="1">
    <citation type="submission" date="2019-08" db="EMBL/GenBank/DDBJ databases">
        <title>The genome of the North American firefly Photinus pyralis.</title>
        <authorList>
            <consortium name="Photinus pyralis genome working group"/>
            <person name="Fallon T.R."/>
            <person name="Sander Lower S.E."/>
            <person name="Weng J.-K."/>
        </authorList>
    </citation>
    <scope>NUCLEOTIDE SEQUENCE</scope>
    <source>
        <strain evidence="2">TRF0915ILg1</strain>
        <tissue evidence="2">Whole body</tissue>
    </source>
</reference>
<dbReference type="EMBL" id="VTPC01089973">
    <property type="protein sequence ID" value="KAF2885281.1"/>
    <property type="molecule type" value="Genomic_DNA"/>
</dbReference>
<dbReference type="AlphaFoldDB" id="A0A8K0CHK4"/>
<name>A0A8K0CHK4_IGNLU</name>
<keyword evidence="3" id="KW-1185">Reference proteome</keyword>
<evidence type="ECO:0000313" key="3">
    <source>
        <dbReference type="Proteomes" id="UP000801492"/>
    </source>
</evidence>
<accession>A0A8K0CHK4</accession>
<feature type="compositionally biased region" description="Basic and acidic residues" evidence="1">
    <location>
        <begin position="204"/>
        <end position="213"/>
    </location>
</feature>